<evidence type="ECO:0000313" key="3">
    <source>
        <dbReference type="Proteomes" id="UP000272908"/>
    </source>
</evidence>
<keyword evidence="3" id="KW-1185">Reference proteome</keyword>
<gene>
    <name evidence="2" type="ORF">ROE7235_03693</name>
</gene>
<dbReference type="EMBL" id="UIHC01000089">
    <property type="protein sequence ID" value="SUZ33912.1"/>
    <property type="molecule type" value="Genomic_DNA"/>
</dbReference>
<dbReference type="AlphaFoldDB" id="A0A3B0MDM1"/>
<organism evidence="2 3">
    <name type="scientific">Roseinatronobacter ekhonensis</name>
    <dbReference type="NCBI Taxonomy" id="254356"/>
    <lineage>
        <taxon>Bacteria</taxon>
        <taxon>Pseudomonadati</taxon>
        <taxon>Pseudomonadota</taxon>
        <taxon>Alphaproteobacteria</taxon>
        <taxon>Rhodobacterales</taxon>
        <taxon>Paracoccaceae</taxon>
        <taxon>Roseinatronobacter</taxon>
    </lineage>
</organism>
<proteinExistence type="predicted"/>
<feature type="compositionally biased region" description="Basic and acidic residues" evidence="1">
    <location>
        <begin position="1"/>
        <end position="27"/>
    </location>
</feature>
<reference evidence="3" key="1">
    <citation type="submission" date="2018-08" db="EMBL/GenBank/DDBJ databases">
        <authorList>
            <person name="Rodrigo-Torres L."/>
            <person name="Arahal R. D."/>
            <person name="Lucena T."/>
        </authorList>
    </citation>
    <scope>NUCLEOTIDE SEQUENCE [LARGE SCALE GENOMIC DNA]</scope>
    <source>
        <strain evidence="3">CECT 7235</strain>
    </source>
</reference>
<dbReference type="Proteomes" id="UP000272908">
    <property type="component" value="Unassembled WGS sequence"/>
</dbReference>
<evidence type="ECO:0000313" key="2">
    <source>
        <dbReference type="EMBL" id="SUZ33912.1"/>
    </source>
</evidence>
<name>A0A3B0MDM1_9RHOB</name>
<protein>
    <submittedName>
        <fullName evidence="2">Uncharacterized protein</fullName>
    </submittedName>
</protein>
<evidence type="ECO:0000256" key="1">
    <source>
        <dbReference type="SAM" id="MobiDB-lite"/>
    </source>
</evidence>
<feature type="region of interest" description="Disordered" evidence="1">
    <location>
        <begin position="1"/>
        <end position="30"/>
    </location>
</feature>
<accession>A0A3B0MDM1</accession>
<sequence length="174" mass="20101">MFGWQKKEKSAEDRSLPEIEIGSDGRPRPPHFSGLMNDLYATRSQRMAAIEWAIRWRKVEALTPEDLIGDLDQLLSGHALKKKHPHRMTISMAKRALNLSAQRNRMHRSKRALPWAEFRVGPEECSCRVALEKDKLVRAVEQGHEIPLVGCDRMECLCWTRQLTSAQIKRPNQH</sequence>